<dbReference type="GO" id="GO:0005886">
    <property type="term" value="C:plasma membrane"/>
    <property type="evidence" value="ECO:0007669"/>
    <property type="project" value="UniProtKB-SubCell"/>
</dbReference>
<evidence type="ECO:0000256" key="5">
    <source>
        <dbReference type="SAM" id="Phobius"/>
    </source>
</evidence>
<dbReference type="PANTHER" id="PTHR23534:SF1">
    <property type="entry name" value="MAJOR FACILITATOR SUPERFAMILY PROTEIN"/>
    <property type="match status" value="1"/>
</dbReference>
<feature type="transmembrane region" description="Helical" evidence="5">
    <location>
        <begin position="145"/>
        <end position="163"/>
    </location>
</feature>
<gene>
    <name evidence="8" type="ORF">FHE65_06815</name>
    <name evidence="7" type="ORF">FHE65_13640</name>
</gene>
<feature type="transmembrane region" description="Helical" evidence="5">
    <location>
        <begin position="270"/>
        <end position="291"/>
    </location>
</feature>
<accession>A0A5C4MK87</accession>
<comment type="subcellular location">
    <subcellularLocation>
        <location evidence="1">Cell membrane</location>
        <topology evidence="1">Multi-pass membrane protein</topology>
    </subcellularLocation>
</comment>
<evidence type="ECO:0000313" key="8">
    <source>
        <dbReference type="EMBL" id="TNC48883.1"/>
    </source>
</evidence>
<dbReference type="Pfam" id="PF07690">
    <property type="entry name" value="MFS_1"/>
    <property type="match status" value="1"/>
</dbReference>
<evidence type="ECO:0000313" key="9">
    <source>
        <dbReference type="Proteomes" id="UP000306740"/>
    </source>
</evidence>
<dbReference type="InterPro" id="IPR020846">
    <property type="entry name" value="MFS_dom"/>
</dbReference>
<keyword evidence="4 5" id="KW-0472">Membrane</keyword>
<protein>
    <submittedName>
        <fullName evidence="7">MFS transporter</fullName>
    </submittedName>
</protein>
<dbReference type="PROSITE" id="PS50850">
    <property type="entry name" value="MFS"/>
    <property type="match status" value="1"/>
</dbReference>
<dbReference type="OrthoDB" id="9776171at2"/>
<sequence length="423" mass="42543">MVSGTELSSSRVAGIQRRTVGVLSGAQVIGGLGAGAALSVGALLVKDVSGSSAWAGLATTMLTLGAAVLALPLAALAGARGRRTSLATGWLVAAVGAVIVVAGAQADSTWILLAGLFVLGANSATNFQSRYAATDLAEPRHVGRALALVVWATTVGSVVGPNLTAVGARTARALGIPDLAGPFVYAAVGFALTATLMAVALVPDPLRIAKQIRPPADLERPRARMRDAWPLLRTNAAARTGVVTVTGAHALMVAVMAMTPVHMADHGASLNIIGLTISLHIAGMFALAPVMGLLADRWGRGRTIVLGQATLLLAALVAGTSARSEPRIIVGLVLLGLGWSASTIAGSSLVAQAVAPDARPAVQGASDLMMNLGGALGGLLAGVVVTLWGFGPLNLVAALLTVPAIRMVMAGRHRVAPPGRLVT</sequence>
<evidence type="ECO:0000256" key="2">
    <source>
        <dbReference type="ARBA" id="ARBA00022692"/>
    </source>
</evidence>
<evidence type="ECO:0000256" key="1">
    <source>
        <dbReference type="ARBA" id="ARBA00004651"/>
    </source>
</evidence>
<dbReference type="EMBL" id="VDFR01000032">
    <property type="protein sequence ID" value="TNC48883.1"/>
    <property type="molecule type" value="Genomic_DNA"/>
</dbReference>
<feature type="transmembrane region" description="Helical" evidence="5">
    <location>
        <begin position="368"/>
        <end position="389"/>
    </location>
</feature>
<dbReference type="Proteomes" id="UP000306740">
    <property type="component" value="Unassembled WGS sequence"/>
</dbReference>
<proteinExistence type="predicted"/>
<dbReference type="PANTHER" id="PTHR23534">
    <property type="entry name" value="MFS PERMEASE"/>
    <property type="match status" value="1"/>
</dbReference>
<keyword evidence="3 5" id="KW-1133">Transmembrane helix</keyword>
<comment type="caution">
    <text evidence="7">The sequence shown here is derived from an EMBL/GenBank/DDBJ whole genome shotgun (WGS) entry which is preliminary data.</text>
</comment>
<feature type="transmembrane region" description="Helical" evidence="5">
    <location>
        <begin position="20"/>
        <end position="45"/>
    </location>
</feature>
<evidence type="ECO:0000313" key="7">
    <source>
        <dbReference type="EMBL" id="TNC46139.1"/>
    </source>
</evidence>
<feature type="transmembrane region" description="Helical" evidence="5">
    <location>
        <begin position="328"/>
        <end position="356"/>
    </location>
</feature>
<dbReference type="InterPro" id="IPR011701">
    <property type="entry name" value="MFS"/>
</dbReference>
<evidence type="ECO:0000259" key="6">
    <source>
        <dbReference type="PROSITE" id="PS50850"/>
    </source>
</evidence>
<keyword evidence="2 5" id="KW-0812">Transmembrane</keyword>
<feature type="transmembrane region" description="Helical" evidence="5">
    <location>
        <begin position="86"/>
        <end position="104"/>
    </location>
</feature>
<dbReference type="Gene3D" id="1.20.1250.20">
    <property type="entry name" value="MFS general substrate transporter like domains"/>
    <property type="match status" value="1"/>
</dbReference>
<organism evidence="7 9">
    <name type="scientific">Mumia zhuanghuii</name>
    <dbReference type="NCBI Taxonomy" id="2585211"/>
    <lineage>
        <taxon>Bacteria</taxon>
        <taxon>Bacillati</taxon>
        <taxon>Actinomycetota</taxon>
        <taxon>Actinomycetes</taxon>
        <taxon>Propionibacteriales</taxon>
        <taxon>Nocardioidaceae</taxon>
        <taxon>Mumia</taxon>
    </lineage>
</organism>
<feature type="transmembrane region" description="Helical" evidence="5">
    <location>
        <begin position="110"/>
        <end position="133"/>
    </location>
</feature>
<dbReference type="SUPFAM" id="SSF103473">
    <property type="entry name" value="MFS general substrate transporter"/>
    <property type="match status" value="1"/>
</dbReference>
<feature type="transmembrane region" description="Helical" evidence="5">
    <location>
        <begin position="236"/>
        <end position="258"/>
    </location>
</feature>
<feature type="domain" description="Major facilitator superfamily (MFS) profile" evidence="6">
    <location>
        <begin position="19"/>
        <end position="415"/>
    </location>
</feature>
<feature type="transmembrane region" description="Helical" evidence="5">
    <location>
        <begin position="51"/>
        <end position="74"/>
    </location>
</feature>
<evidence type="ECO:0000256" key="4">
    <source>
        <dbReference type="ARBA" id="ARBA00023136"/>
    </source>
</evidence>
<dbReference type="AlphaFoldDB" id="A0A5C4MK87"/>
<dbReference type="GO" id="GO:0022857">
    <property type="term" value="F:transmembrane transporter activity"/>
    <property type="evidence" value="ECO:0007669"/>
    <property type="project" value="InterPro"/>
</dbReference>
<dbReference type="EMBL" id="VDFR01000061">
    <property type="protein sequence ID" value="TNC46139.1"/>
    <property type="molecule type" value="Genomic_DNA"/>
</dbReference>
<feature type="transmembrane region" description="Helical" evidence="5">
    <location>
        <begin position="183"/>
        <end position="203"/>
    </location>
</feature>
<name>A0A5C4MK87_9ACTN</name>
<dbReference type="InterPro" id="IPR036259">
    <property type="entry name" value="MFS_trans_sf"/>
</dbReference>
<evidence type="ECO:0000256" key="3">
    <source>
        <dbReference type="ARBA" id="ARBA00022989"/>
    </source>
</evidence>
<reference evidence="7 9" key="1">
    <citation type="submission" date="2019-05" db="EMBL/GenBank/DDBJ databases">
        <title>Mumia sp. nov., isolated from the intestinal contents of plateau pika (Ochotona curzoniae) in the Qinghai-Tibet plateau of China.</title>
        <authorList>
            <person name="Tian Z."/>
        </authorList>
    </citation>
    <scope>NUCLEOTIDE SEQUENCE [LARGE SCALE GENOMIC DNA]</scope>
    <source>
        <strain evidence="9">527</strain>
        <strain evidence="7">Z527</strain>
    </source>
</reference>